<dbReference type="GeneID" id="20195989"/>
<dbReference type="PRINTS" id="PR00237">
    <property type="entry name" value="GPCRRHODOPSN"/>
</dbReference>
<keyword evidence="15" id="KW-1185">Reference proteome</keyword>
<dbReference type="OrthoDB" id="9445642at2759"/>
<name>T1EHD9_HELRO</name>
<evidence type="ECO:0000256" key="8">
    <source>
        <dbReference type="ARBA" id="ARBA00023170"/>
    </source>
</evidence>
<keyword evidence="6 11" id="KW-0472">Membrane</keyword>
<keyword evidence="4 11" id="KW-1133">Transmembrane helix</keyword>
<feature type="transmembrane region" description="Helical" evidence="11">
    <location>
        <begin position="7"/>
        <end position="28"/>
    </location>
</feature>
<evidence type="ECO:0000256" key="9">
    <source>
        <dbReference type="ARBA" id="ARBA00023180"/>
    </source>
</evidence>
<evidence type="ECO:0000256" key="4">
    <source>
        <dbReference type="ARBA" id="ARBA00022989"/>
    </source>
</evidence>
<dbReference type="PANTHER" id="PTHR45695">
    <property type="entry name" value="LEUCOKININ RECEPTOR-RELATED"/>
    <property type="match status" value="1"/>
</dbReference>
<accession>T1EHD9</accession>
<dbReference type="OMA" id="IMTINIK"/>
<dbReference type="KEGG" id="hro:HELRODRAFT_127323"/>
<keyword evidence="2" id="KW-1003">Cell membrane</keyword>
<reference evidence="13 15" key="2">
    <citation type="journal article" date="2013" name="Nature">
        <title>Insights into bilaterian evolution from three spiralian genomes.</title>
        <authorList>
            <person name="Simakov O."/>
            <person name="Marletaz F."/>
            <person name="Cho S.J."/>
            <person name="Edsinger-Gonzales E."/>
            <person name="Havlak P."/>
            <person name="Hellsten U."/>
            <person name="Kuo D.H."/>
            <person name="Larsson T."/>
            <person name="Lv J."/>
            <person name="Arendt D."/>
            <person name="Savage R."/>
            <person name="Osoegawa K."/>
            <person name="de Jong P."/>
            <person name="Grimwood J."/>
            <person name="Chapman J.A."/>
            <person name="Shapiro H."/>
            <person name="Aerts A."/>
            <person name="Otillar R.P."/>
            <person name="Terry A.Y."/>
            <person name="Boore J.L."/>
            <person name="Grigoriev I.V."/>
            <person name="Lindberg D.R."/>
            <person name="Seaver E.C."/>
            <person name="Weisblat D.A."/>
            <person name="Putnam N.H."/>
            <person name="Rokhsar D.S."/>
        </authorList>
    </citation>
    <scope>NUCLEOTIDE SEQUENCE</scope>
</reference>
<evidence type="ECO:0000256" key="7">
    <source>
        <dbReference type="ARBA" id="ARBA00023157"/>
    </source>
</evidence>
<proteinExistence type="predicted"/>
<organism evidence="14 15">
    <name type="scientific">Helobdella robusta</name>
    <name type="common">Californian leech</name>
    <dbReference type="NCBI Taxonomy" id="6412"/>
    <lineage>
        <taxon>Eukaryota</taxon>
        <taxon>Metazoa</taxon>
        <taxon>Spiralia</taxon>
        <taxon>Lophotrochozoa</taxon>
        <taxon>Annelida</taxon>
        <taxon>Clitellata</taxon>
        <taxon>Hirudinea</taxon>
        <taxon>Rhynchobdellida</taxon>
        <taxon>Glossiphoniidae</taxon>
        <taxon>Helobdella</taxon>
    </lineage>
</organism>
<evidence type="ECO:0000256" key="10">
    <source>
        <dbReference type="ARBA" id="ARBA00023224"/>
    </source>
</evidence>
<evidence type="ECO:0000259" key="12">
    <source>
        <dbReference type="PROSITE" id="PS50262"/>
    </source>
</evidence>
<dbReference type="InParanoid" id="T1EHD9"/>
<dbReference type="InterPro" id="IPR017452">
    <property type="entry name" value="GPCR_Rhodpsn_7TM"/>
</dbReference>
<keyword evidence="9" id="KW-0325">Glycoprotein</keyword>
<evidence type="ECO:0000313" key="13">
    <source>
        <dbReference type="EMBL" id="ESO06220.1"/>
    </source>
</evidence>
<evidence type="ECO:0000313" key="15">
    <source>
        <dbReference type="Proteomes" id="UP000015101"/>
    </source>
</evidence>
<dbReference type="SUPFAM" id="SSF81321">
    <property type="entry name" value="Family A G protein-coupled receptor-like"/>
    <property type="match status" value="1"/>
</dbReference>
<evidence type="ECO:0000256" key="1">
    <source>
        <dbReference type="ARBA" id="ARBA00004651"/>
    </source>
</evidence>
<reference evidence="14" key="3">
    <citation type="submission" date="2015-06" db="UniProtKB">
        <authorList>
            <consortium name="EnsemblMetazoa"/>
        </authorList>
    </citation>
    <scope>IDENTIFICATION</scope>
</reference>
<sequence length="77" mass="8964">KRQASRLLILVVVMFALLWLPVQLHLLYSSIYGFPENPCYNVLSILFQALAYCNSCVNPIIYNHTSRDFREAFRQAL</sequence>
<keyword evidence="8" id="KW-0675">Receptor</keyword>
<dbReference type="CTD" id="20195989"/>
<comment type="subcellular location">
    <subcellularLocation>
        <location evidence="1">Cell membrane</location>
        <topology evidence="1">Multi-pass membrane protein</topology>
    </subcellularLocation>
</comment>
<protein>
    <recommendedName>
        <fullName evidence="12">G-protein coupled receptors family 1 profile domain-containing protein</fullName>
    </recommendedName>
</protein>
<evidence type="ECO:0000256" key="5">
    <source>
        <dbReference type="ARBA" id="ARBA00023040"/>
    </source>
</evidence>
<evidence type="ECO:0000256" key="3">
    <source>
        <dbReference type="ARBA" id="ARBA00022692"/>
    </source>
</evidence>
<dbReference type="PANTHER" id="PTHR45695:SF23">
    <property type="entry name" value="GALANIN-LIKE G-PROTEIN COUPLED RECEPTOR NPR-9"/>
    <property type="match status" value="1"/>
</dbReference>
<dbReference type="Pfam" id="PF00001">
    <property type="entry name" value="7tm_1"/>
    <property type="match status" value="1"/>
</dbReference>
<feature type="domain" description="G-protein coupled receptors family 1 profile" evidence="12">
    <location>
        <begin position="1"/>
        <end position="62"/>
    </location>
</feature>
<dbReference type="HOGENOM" id="CLU_2645037_0_0_1"/>
<dbReference type="GO" id="GO:0004930">
    <property type="term" value="F:G protein-coupled receptor activity"/>
    <property type="evidence" value="ECO:0007669"/>
    <property type="project" value="UniProtKB-KW"/>
</dbReference>
<dbReference type="GO" id="GO:0005886">
    <property type="term" value="C:plasma membrane"/>
    <property type="evidence" value="ECO:0007669"/>
    <property type="project" value="UniProtKB-SubCell"/>
</dbReference>
<evidence type="ECO:0000256" key="6">
    <source>
        <dbReference type="ARBA" id="ARBA00023136"/>
    </source>
</evidence>
<dbReference type="Gene3D" id="1.20.1070.10">
    <property type="entry name" value="Rhodopsin 7-helix transmembrane proteins"/>
    <property type="match status" value="1"/>
</dbReference>
<dbReference type="eggNOG" id="KOG3656">
    <property type="taxonomic scope" value="Eukaryota"/>
</dbReference>
<keyword evidence="3 11" id="KW-0812">Transmembrane</keyword>
<dbReference type="EMBL" id="AMQM01000586">
    <property type="status" value="NOT_ANNOTATED_CDS"/>
    <property type="molecule type" value="Genomic_DNA"/>
</dbReference>
<feature type="transmembrane region" description="Helical" evidence="11">
    <location>
        <begin position="40"/>
        <end position="61"/>
    </location>
</feature>
<keyword evidence="10" id="KW-0807">Transducer</keyword>
<evidence type="ECO:0000256" key="2">
    <source>
        <dbReference type="ARBA" id="ARBA00022475"/>
    </source>
</evidence>
<dbReference type="Proteomes" id="UP000015101">
    <property type="component" value="Unassembled WGS sequence"/>
</dbReference>
<keyword evidence="7" id="KW-1015">Disulfide bond</keyword>
<dbReference type="AlphaFoldDB" id="T1EHD9"/>
<evidence type="ECO:0000256" key="11">
    <source>
        <dbReference type="SAM" id="Phobius"/>
    </source>
</evidence>
<dbReference type="EMBL" id="KB096324">
    <property type="protein sequence ID" value="ESO06220.1"/>
    <property type="molecule type" value="Genomic_DNA"/>
</dbReference>
<keyword evidence="5" id="KW-0297">G-protein coupled receptor</keyword>
<evidence type="ECO:0000313" key="14">
    <source>
        <dbReference type="EnsemblMetazoa" id="HelroP127323"/>
    </source>
</evidence>
<dbReference type="InterPro" id="IPR000276">
    <property type="entry name" value="GPCR_Rhodpsn"/>
</dbReference>
<reference evidence="15" key="1">
    <citation type="submission" date="2012-12" db="EMBL/GenBank/DDBJ databases">
        <authorList>
            <person name="Hellsten U."/>
            <person name="Grimwood J."/>
            <person name="Chapman J.A."/>
            <person name="Shapiro H."/>
            <person name="Aerts A."/>
            <person name="Otillar R.P."/>
            <person name="Terry A.Y."/>
            <person name="Boore J.L."/>
            <person name="Simakov O."/>
            <person name="Marletaz F."/>
            <person name="Cho S.-J."/>
            <person name="Edsinger-Gonzales E."/>
            <person name="Havlak P."/>
            <person name="Kuo D.-H."/>
            <person name="Larsson T."/>
            <person name="Lv J."/>
            <person name="Arendt D."/>
            <person name="Savage R."/>
            <person name="Osoegawa K."/>
            <person name="de Jong P."/>
            <person name="Lindberg D.R."/>
            <person name="Seaver E.C."/>
            <person name="Weisblat D.A."/>
            <person name="Putnam N.H."/>
            <person name="Grigoriev I.V."/>
            <person name="Rokhsar D.S."/>
        </authorList>
    </citation>
    <scope>NUCLEOTIDE SEQUENCE</scope>
</reference>
<dbReference type="RefSeq" id="XP_009015588.1">
    <property type="nucleotide sequence ID" value="XM_009017340.1"/>
</dbReference>
<gene>
    <name evidence="14" type="primary">20195989</name>
    <name evidence="13" type="ORF">HELRODRAFT_127323</name>
</gene>
<dbReference type="EnsemblMetazoa" id="HelroT127323">
    <property type="protein sequence ID" value="HelroP127323"/>
    <property type="gene ID" value="HelroG127323"/>
</dbReference>
<dbReference type="PROSITE" id="PS50262">
    <property type="entry name" value="G_PROTEIN_RECEP_F1_2"/>
    <property type="match status" value="1"/>
</dbReference>